<dbReference type="KEGG" id="zma:100383627"/>
<reference evidence="4" key="3">
    <citation type="submission" date="2019-07" db="EMBL/GenBank/DDBJ databases">
        <authorList>
            <person name="Seetharam A."/>
            <person name="Woodhouse M."/>
            <person name="Cannon E."/>
        </authorList>
    </citation>
    <scope>NUCLEOTIDE SEQUENCE [LARGE SCALE GENOMIC DNA]</scope>
    <source>
        <strain evidence="4">cv. B73</strain>
    </source>
</reference>
<feature type="region of interest" description="Disordered" evidence="1">
    <location>
        <begin position="335"/>
        <end position="377"/>
    </location>
</feature>
<evidence type="ECO:0000313" key="2">
    <source>
        <dbReference type="EMBL" id="ACN34769.1"/>
    </source>
</evidence>
<accession>C0PHV3</accession>
<reference evidence="4" key="4">
    <citation type="submission" date="2021-05" db="UniProtKB">
        <authorList>
            <consortium name="EnsemblPlants"/>
        </authorList>
    </citation>
    <scope>IDENTIFICATION</scope>
    <source>
        <strain evidence="4">cv. B73</strain>
    </source>
</reference>
<dbReference type="EnsemblPlants" id="Zm00001eb027790_T001">
    <property type="protein sequence ID" value="Zm00001eb027790_P001"/>
    <property type="gene ID" value="Zm00001eb027790"/>
</dbReference>
<protein>
    <submittedName>
        <fullName evidence="2 4">Uncharacterized protein</fullName>
    </submittedName>
</protein>
<evidence type="ECO:0000256" key="1">
    <source>
        <dbReference type="SAM" id="MobiDB-lite"/>
    </source>
</evidence>
<reference evidence="2" key="1">
    <citation type="journal article" date="2009" name="PLoS Genet.">
        <title>Sequencing, mapping, and analysis of 27,455 maize full-length cDNAs.</title>
        <authorList>
            <person name="Soderlund C."/>
            <person name="Descour A."/>
            <person name="Kudrna D."/>
            <person name="Bomhoff M."/>
            <person name="Boyd L."/>
            <person name="Currie J."/>
            <person name="Angelova A."/>
            <person name="Collura K."/>
            <person name="Wissotski M."/>
            <person name="Ashley E."/>
            <person name="Morrow D."/>
            <person name="Fernandes J."/>
            <person name="Walbot V."/>
            <person name="Yu Y."/>
        </authorList>
    </citation>
    <scope>NUCLEOTIDE SEQUENCE</scope>
    <source>
        <strain evidence="2">B73</strain>
    </source>
</reference>
<gene>
    <name evidence="4" type="primary">LOC100383627</name>
    <name evidence="3" type="ORF">ZEAMMB73_Zm00001d030516</name>
</gene>
<dbReference type="Proteomes" id="UP000007305">
    <property type="component" value="Chromosome 1"/>
</dbReference>
<dbReference type="FunCoup" id="C0PHV3">
    <property type="interactions" value="681"/>
</dbReference>
<dbReference type="HOGENOM" id="CLU_736472_0_0_1"/>
<keyword evidence="5" id="KW-1185">Reference proteome</keyword>
<feature type="compositionally biased region" description="Pro residues" evidence="1">
    <location>
        <begin position="71"/>
        <end position="83"/>
    </location>
</feature>
<evidence type="ECO:0000313" key="3">
    <source>
        <dbReference type="EMBL" id="ONM01011.1"/>
    </source>
</evidence>
<dbReference type="RefSeq" id="NP_001169746.1">
    <property type="nucleotide sequence ID" value="NM_001176275.1"/>
</dbReference>
<feature type="compositionally biased region" description="Polar residues" evidence="1">
    <location>
        <begin position="354"/>
        <end position="366"/>
    </location>
</feature>
<feature type="region of interest" description="Disordered" evidence="1">
    <location>
        <begin position="61"/>
        <end position="83"/>
    </location>
</feature>
<dbReference type="eggNOG" id="ENOG502R6SF">
    <property type="taxonomic scope" value="Eukaryota"/>
</dbReference>
<evidence type="ECO:0000313" key="5">
    <source>
        <dbReference type="Proteomes" id="UP000007305"/>
    </source>
</evidence>
<organism evidence="2">
    <name type="scientific">Zea mays</name>
    <name type="common">Maize</name>
    <dbReference type="NCBI Taxonomy" id="4577"/>
    <lineage>
        <taxon>Eukaryota</taxon>
        <taxon>Viridiplantae</taxon>
        <taxon>Streptophyta</taxon>
        <taxon>Embryophyta</taxon>
        <taxon>Tracheophyta</taxon>
        <taxon>Spermatophyta</taxon>
        <taxon>Magnoliopsida</taxon>
        <taxon>Liliopsida</taxon>
        <taxon>Poales</taxon>
        <taxon>Poaceae</taxon>
        <taxon>PACMAD clade</taxon>
        <taxon>Panicoideae</taxon>
        <taxon>Andropogonodae</taxon>
        <taxon>Andropogoneae</taxon>
        <taxon>Tripsacinae</taxon>
        <taxon>Zea</taxon>
    </lineage>
</organism>
<dbReference type="STRING" id="4577.C0PHV3"/>
<evidence type="ECO:0000313" key="4">
    <source>
        <dbReference type="EnsemblPlants" id="Zm00001eb027790_P001"/>
    </source>
</evidence>
<dbReference type="EMBL" id="CM007647">
    <property type="protein sequence ID" value="ONM01011.1"/>
    <property type="molecule type" value="Genomic_DNA"/>
</dbReference>
<reference evidence="3 5" key="2">
    <citation type="submission" date="2015-12" db="EMBL/GenBank/DDBJ databases">
        <title>Update maize B73 reference genome by single molecule sequencing technologies.</title>
        <authorList>
            <consortium name="Maize Genome Sequencing Project"/>
            <person name="Ware D."/>
        </authorList>
    </citation>
    <scope>NUCLEOTIDE SEQUENCE [LARGE SCALE GENOMIC DNA]</scope>
    <source>
        <strain evidence="5">cv. B73</strain>
        <tissue evidence="3">Seedling</tissue>
    </source>
</reference>
<dbReference type="ExpressionAtlas" id="C0PHV3">
    <property type="expression patterns" value="baseline and differential"/>
</dbReference>
<dbReference type="OMA" id="MFAFLED"/>
<dbReference type="EMBL" id="BT067872">
    <property type="protein sequence ID" value="ACN34769.1"/>
    <property type="molecule type" value="mRNA"/>
</dbReference>
<dbReference type="GeneID" id="100383627"/>
<dbReference type="PaxDb" id="4577-GRMZM2G077488_P01"/>
<dbReference type="AlphaFoldDB" id="C0PHV3"/>
<feature type="region of interest" description="Disordered" evidence="1">
    <location>
        <begin position="252"/>
        <end position="284"/>
    </location>
</feature>
<dbReference type="OrthoDB" id="693905at2759"/>
<proteinExistence type="evidence at transcript level"/>
<sequence length="407" mass="42675">MAMAPEPFFTPPPAPRHLAELRIDPAHHAVAFSAPCAADARRKRRCLLPASSVRKRILLELPPFDTTPNTPSTPPTPPPPPISPMVPRAAFSFEPGLRPRQPTSAGGSEASCAGNMFAFLAAPERPNTPTGPTSRGGFVFAASPEGPLTPTSRGSNTGRLTFLPSPKQPLTPMCSTASGCEASLMLTGSGAAASLHSAKTARTGSTTRGVGFEFFPPKGTACAKLGSPSSAAAKKTTLPSVGLGAPSFVFSASQTLPPRRGGSRKRPRPNLRIETTDRSMGPRLWEEDMTPLQQQLTPSPQKLAKTNSNVNPAASRSSIMSEPCCAFFASPGKAAKQEAKKAPSEASRSPAGSRCTSSKARTSSPENPRKPEQEVEVSSAICSGAELLLRVTCKCGVHKEFSFDHGV</sequence>
<name>C0PHV3_MAIZE</name>
<dbReference type="Gramene" id="Zm00001eb027790_T001">
    <property type="protein sequence ID" value="Zm00001eb027790_P001"/>
    <property type="gene ID" value="Zm00001eb027790"/>
</dbReference>